<reference evidence="1 2" key="2">
    <citation type="journal article" date="2022" name="Mol. Ecol. Resour.">
        <title>The genomes of chicory, endive, great burdock and yacon provide insights into Asteraceae paleo-polyploidization history and plant inulin production.</title>
        <authorList>
            <person name="Fan W."/>
            <person name="Wang S."/>
            <person name="Wang H."/>
            <person name="Wang A."/>
            <person name="Jiang F."/>
            <person name="Liu H."/>
            <person name="Zhao H."/>
            <person name="Xu D."/>
            <person name="Zhang Y."/>
        </authorList>
    </citation>
    <scope>NUCLEOTIDE SEQUENCE [LARGE SCALE GENOMIC DNA]</scope>
    <source>
        <strain evidence="2">cv. Punajuju</strain>
        <tissue evidence="1">Leaves</tissue>
    </source>
</reference>
<sequence>MYPLDMDLIYGKPDICLLSKASADISWLWHRRLSHLNFGYINKLIANDLVRGLPLLKLDNETLCAACEGGKLSKSSHKSIPESSVSEPLELLHIDLFFFLRLKSEAPEEIINFIKQIELKLKRPVRRIRSDNGLEFKNITLDSFLKNKGIEHNFSAPYTPQQNGVVERKNRTLCEAARSMLIFADLPQYFWAEAIATACYTQNRSLIHKQLHKTPYEVINNRKPNIKFFHIFGCRCFIKNNKDHLSKFESRSDEGIFLGYSFTSAAYRVLNKRTRVIEESTDVHFDEFYVRKLDREHFGSQ</sequence>
<gene>
    <name evidence="1" type="ORF">L2E82_49035</name>
</gene>
<dbReference type="Proteomes" id="UP001055811">
    <property type="component" value="Linkage Group LG09"/>
</dbReference>
<accession>A0ACB8YYJ5</accession>
<evidence type="ECO:0000313" key="1">
    <source>
        <dbReference type="EMBL" id="KAI3690824.1"/>
    </source>
</evidence>
<reference evidence="2" key="1">
    <citation type="journal article" date="2022" name="Mol. Ecol. Resour.">
        <title>The genomes of chicory, endive, great burdock and yacon provide insights into Asteraceae palaeo-polyploidization history and plant inulin production.</title>
        <authorList>
            <person name="Fan W."/>
            <person name="Wang S."/>
            <person name="Wang H."/>
            <person name="Wang A."/>
            <person name="Jiang F."/>
            <person name="Liu H."/>
            <person name="Zhao H."/>
            <person name="Xu D."/>
            <person name="Zhang Y."/>
        </authorList>
    </citation>
    <scope>NUCLEOTIDE SEQUENCE [LARGE SCALE GENOMIC DNA]</scope>
    <source>
        <strain evidence="2">cv. Punajuju</strain>
    </source>
</reference>
<name>A0ACB8YYJ5_CICIN</name>
<evidence type="ECO:0000313" key="2">
    <source>
        <dbReference type="Proteomes" id="UP001055811"/>
    </source>
</evidence>
<protein>
    <submittedName>
        <fullName evidence="1">Uncharacterized protein</fullName>
    </submittedName>
</protein>
<keyword evidence="2" id="KW-1185">Reference proteome</keyword>
<proteinExistence type="predicted"/>
<dbReference type="EMBL" id="CM042017">
    <property type="protein sequence ID" value="KAI3690824.1"/>
    <property type="molecule type" value="Genomic_DNA"/>
</dbReference>
<organism evidence="1 2">
    <name type="scientific">Cichorium intybus</name>
    <name type="common">Chicory</name>
    <dbReference type="NCBI Taxonomy" id="13427"/>
    <lineage>
        <taxon>Eukaryota</taxon>
        <taxon>Viridiplantae</taxon>
        <taxon>Streptophyta</taxon>
        <taxon>Embryophyta</taxon>
        <taxon>Tracheophyta</taxon>
        <taxon>Spermatophyta</taxon>
        <taxon>Magnoliopsida</taxon>
        <taxon>eudicotyledons</taxon>
        <taxon>Gunneridae</taxon>
        <taxon>Pentapetalae</taxon>
        <taxon>asterids</taxon>
        <taxon>campanulids</taxon>
        <taxon>Asterales</taxon>
        <taxon>Asteraceae</taxon>
        <taxon>Cichorioideae</taxon>
        <taxon>Cichorieae</taxon>
        <taxon>Cichoriinae</taxon>
        <taxon>Cichorium</taxon>
    </lineage>
</organism>
<comment type="caution">
    <text evidence="1">The sequence shown here is derived from an EMBL/GenBank/DDBJ whole genome shotgun (WGS) entry which is preliminary data.</text>
</comment>